<protein>
    <submittedName>
        <fullName evidence="2">Uncharacterized protein</fullName>
    </submittedName>
</protein>
<evidence type="ECO:0000313" key="3">
    <source>
        <dbReference type="Proteomes" id="UP000193218"/>
    </source>
</evidence>
<dbReference type="Proteomes" id="UP000193218">
    <property type="component" value="Unassembled WGS sequence"/>
</dbReference>
<dbReference type="OrthoDB" id="2565232at2759"/>
<feature type="region of interest" description="Disordered" evidence="1">
    <location>
        <begin position="53"/>
        <end position="200"/>
    </location>
</feature>
<feature type="compositionally biased region" description="Polar residues" evidence="1">
    <location>
        <begin position="113"/>
        <end position="123"/>
    </location>
</feature>
<reference evidence="2 3" key="1">
    <citation type="submission" date="2017-03" db="EMBL/GenBank/DDBJ databases">
        <title>Widespread Adenine N6-methylation of Active Genes in Fungi.</title>
        <authorList>
            <consortium name="DOE Joint Genome Institute"/>
            <person name="Mondo S.J."/>
            <person name="Dannebaum R.O."/>
            <person name="Kuo R.C."/>
            <person name="Louie K.B."/>
            <person name="Bewick A.J."/>
            <person name="Labutti K."/>
            <person name="Haridas S."/>
            <person name="Kuo A."/>
            <person name="Salamov A."/>
            <person name="Ahrendt S.R."/>
            <person name="Lau R."/>
            <person name="Bowen B.P."/>
            <person name="Lipzen A."/>
            <person name="Sullivan W."/>
            <person name="Andreopoulos W.B."/>
            <person name="Clum A."/>
            <person name="Lindquist E."/>
            <person name="Daum C."/>
            <person name="Northen T.R."/>
            <person name="Ramamoorthy G."/>
            <person name="Schmitz R.J."/>
            <person name="Gryganskyi A."/>
            <person name="Culley D."/>
            <person name="Magnuson J."/>
            <person name="James T.Y."/>
            <person name="O'Malley M.A."/>
            <person name="Stajich J.E."/>
            <person name="Spatafora J.W."/>
            <person name="Visel A."/>
            <person name="Grigoriev I.V."/>
        </authorList>
    </citation>
    <scope>NUCLEOTIDE SEQUENCE [LARGE SCALE GENOMIC DNA]</scope>
    <source>
        <strain evidence="2 3">NRRL Y-17943</strain>
    </source>
</reference>
<feature type="compositionally biased region" description="Polar residues" evidence="1">
    <location>
        <begin position="161"/>
        <end position="174"/>
    </location>
</feature>
<dbReference type="AlphaFoldDB" id="A0A1Y1UJ60"/>
<gene>
    <name evidence="2" type="ORF">BD324DRAFT_650158</name>
</gene>
<dbReference type="RefSeq" id="XP_021871574.1">
    <property type="nucleotide sequence ID" value="XM_022018108.1"/>
</dbReference>
<evidence type="ECO:0000313" key="2">
    <source>
        <dbReference type="EMBL" id="ORX37587.1"/>
    </source>
</evidence>
<dbReference type="GeneID" id="33559917"/>
<feature type="region of interest" description="Disordered" evidence="1">
    <location>
        <begin position="228"/>
        <end position="257"/>
    </location>
</feature>
<feature type="compositionally biased region" description="Basic and acidic residues" evidence="1">
    <location>
        <begin position="188"/>
        <end position="197"/>
    </location>
</feature>
<dbReference type="EMBL" id="NBSH01000005">
    <property type="protein sequence ID" value="ORX37587.1"/>
    <property type="molecule type" value="Genomic_DNA"/>
</dbReference>
<accession>A0A1Y1UJ60</accession>
<feature type="region of interest" description="Disordered" evidence="1">
    <location>
        <begin position="358"/>
        <end position="405"/>
    </location>
</feature>
<feature type="compositionally biased region" description="Low complexity" evidence="1">
    <location>
        <begin position="12"/>
        <end position="22"/>
    </location>
</feature>
<proteinExistence type="predicted"/>
<organism evidence="2 3">
    <name type="scientific">Kockovaella imperatae</name>
    <dbReference type="NCBI Taxonomy" id="4999"/>
    <lineage>
        <taxon>Eukaryota</taxon>
        <taxon>Fungi</taxon>
        <taxon>Dikarya</taxon>
        <taxon>Basidiomycota</taxon>
        <taxon>Agaricomycotina</taxon>
        <taxon>Tremellomycetes</taxon>
        <taxon>Tremellales</taxon>
        <taxon>Cuniculitremaceae</taxon>
        <taxon>Kockovaella</taxon>
    </lineage>
</organism>
<keyword evidence="3" id="KW-1185">Reference proteome</keyword>
<name>A0A1Y1UJ60_9TREE</name>
<sequence>MVSPAHGQELNSLPSTPLTPSLSIVDSIESDSAPRTPASMNILLDAVDVEPRALRDDRTDSSSNVSGSELGDDDTIRLLVDPHATPTQEGRYQSSSEGVEGEQAGADDDMFPSTASHESQATRQRVDQIRPPQPAHDPSEPVRITSGPPVGWRSTIPASPPLSTQDPLTQTRVSPVSGEAPANAGLDQQHDLRRSRETFIPGQVNSRLSMTVKGRTVSGAMQHAMHRVEQTDQASDSAGYKGPGERPSSFDLQSTTTSQQDEEIWMSYVRDQLAALFPDFFDPSEYSSSHDGGSSAIMAQARSQAEGIARDEVAQRLDSNQSQEKGGTAIDIGWNVIQDRGHRRALTSNRVPSVTNVKIGMRDESTSVGTNTGELGNGSEDDDGRPPTGDDIDREIQSRSGDLSSSQIMTPEALTLIRSIDHLFRGEVREDGHIFESSNLVRLNLSVSEKIPGT</sequence>
<comment type="caution">
    <text evidence="2">The sequence shown here is derived from an EMBL/GenBank/DDBJ whole genome shotgun (WGS) entry which is preliminary data.</text>
</comment>
<feature type="compositionally biased region" description="Polar residues" evidence="1">
    <location>
        <begin position="85"/>
        <end position="97"/>
    </location>
</feature>
<feature type="region of interest" description="Disordered" evidence="1">
    <location>
        <begin position="1"/>
        <end position="22"/>
    </location>
</feature>
<evidence type="ECO:0000256" key="1">
    <source>
        <dbReference type="SAM" id="MobiDB-lite"/>
    </source>
</evidence>
<dbReference type="InParanoid" id="A0A1Y1UJ60"/>